<dbReference type="GO" id="GO:0004174">
    <property type="term" value="F:electron-transferring-flavoprotein dehydrogenase activity"/>
    <property type="evidence" value="ECO:0007669"/>
    <property type="project" value="TreeGrafter"/>
</dbReference>
<gene>
    <name evidence="6" type="ORF">CLV63_13058</name>
</gene>
<protein>
    <submittedName>
        <fullName evidence="6">NADH dehydrogenase FAD-containing subunit</fullName>
    </submittedName>
</protein>
<evidence type="ECO:0000313" key="6">
    <source>
        <dbReference type="EMBL" id="PSK88096.1"/>
    </source>
</evidence>
<comment type="caution">
    <text evidence="6">The sequence shown here is derived from an EMBL/GenBank/DDBJ whole genome shotgun (WGS) entry which is preliminary data.</text>
</comment>
<keyword evidence="7" id="KW-1185">Reference proteome</keyword>
<dbReference type="AlphaFoldDB" id="A0A2P8CSZ9"/>
<dbReference type="SUPFAM" id="SSF51905">
    <property type="entry name" value="FAD/NAD(P)-binding domain"/>
    <property type="match status" value="1"/>
</dbReference>
<dbReference type="GO" id="GO:0005737">
    <property type="term" value="C:cytoplasm"/>
    <property type="evidence" value="ECO:0007669"/>
    <property type="project" value="TreeGrafter"/>
</dbReference>
<dbReference type="PANTHER" id="PTHR43735">
    <property type="entry name" value="APOPTOSIS-INDUCING FACTOR 1"/>
    <property type="match status" value="1"/>
</dbReference>
<organism evidence="6 7">
    <name type="scientific">Murinocardiopsis flavida</name>
    <dbReference type="NCBI Taxonomy" id="645275"/>
    <lineage>
        <taxon>Bacteria</taxon>
        <taxon>Bacillati</taxon>
        <taxon>Actinomycetota</taxon>
        <taxon>Actinomycetes</taxon>
        <taxon>Streptosporangiales</taxon>
        <taxon>Nocardiopsidaceae</taxon>
        <taxon>Murinocardiopsis</taxon>
    </lineage>
</organism>
<evidence type="ECO:0000256" key="1">
    <source>
        <dbReference type="ARBA" id="ARBA00006442"/>
    </source>
</evidence>
<dbReference type="Pfam" id="PF07992">
    <property type="entry name" value="Pyr_redox_2"/>
    <property type="match status" value="1"/>
</dbReference>
<keyword evidence="3" id="KW-0274">FAD</keyword>
<dbReference type="Proteomes" id="UP000240542">
    <property type="component" value="Unassembled WGS sequence"/>
</dbReference>
<feature type="domain" description="FAD/NAD(P)-binding" evidence="5">
    <location>
        <begin position="4"/>
        <end position="285"/>
    </location>
</feature>
<evidence type="ECO:0000256" key="2">
    <source>
        <dbReference type="ARBA" id="ARBA00022630"/>
    </source>
</evidence>
<evidence type="ECO:0000313" key="7">
    <source>
        <dbReference type="Proteomes" id="UP000240542"/>
    </source>
</evidence>
<evidence type="ECO:0000259" key="5">
    <source>
        <dbReference type="Pfam" id="PF07992"/>
    </source>
</evidence>
<accession>A0A2P8CSZ9</accession>
<dbReference type="PANTHER" id="PTHR43735:SF3">
    <property type="entry name" value="FERROPTOSIS SUPPRESSOR PROTEIN 1"/>
    <property type="match status" value="1"/>
</dbReference>
<dbReference type="InterPro" id="IPR036188">
    <property type="entry name" value="FAD/NAD-bd_sf"/>
</dbReference>
<evidence type="ECO:0000256" key="4">
    <source>
        <dbReference type="ARBA" id="ARBA00023002"/>
    </source>
</evidence>
<name>A0A2P8CSZ9_9ACTN</name>
<evidence type="ECO:0000256" key="3">
    <source>
        <dbReference type="ARBA" id="ARBA00022827"/>
    </source>
</evidence>
<sequence length="361" mass="37543">MSETVVVVGAGYGGTAVAKALDDVADVVLVEPRDTFVHNIAALRGLVDPDWTDQLFHPYDRLLRRGRVVRDRAVRVDAAGVDLGSGDRIAADYTVLATGASYPFPAKTDTDDSATSKTRIRAAHAELAQAENVLLLGAGPVGLELAGEIKAAWSGKSVTIVDPAAAIVPAYPDEFRAEVRRQLDDLGVELVLGTSLSTNPPSAAGEAAPFTVLTESGREITADIWFRCFGSAPATGYLGDDLAAARRGDGRLDVTLELRLPGQERVFAIGDITAVPEAKRASAAGKHAEVVAANIRALITGDGELAAYRAEGPGIALPLGPKGGASYSAEMGILDAETTSQLKGADLMVGRFAEALTAQDG</sequence>
<dbReference type="RefSeq" id="WP_106586496.1">
    <property type="nucleotide sequence ID" value="NZ_PYGA01000030.1"/>
</dbReference>
<dbReference type="PRINTS" id="PR00368">
    <property type="entry name" value="FADPNR"/>
</dbReference>
<dbReference type="EMBL" id="PYGA01000030">
    <property type="protein sequence ID" value="PSK88096.1"/>
    <property type="molecule type" value="Genomic_DNA"/>
</dbReference>
<dbReference type="GO" id="GO:0050660">
    <property type="term" value="F:flavin adenine dinucleotide binding"/>
    <property type="evidence" value="ECO:0007669"/>
    <property type="project" value="TreeGrafter"/>
</dbReference>
<comment type="similarity">
    <text evidence="1">Belongs to the FAD-dependent oxidoreductase family.</text>
</comment>
<proteinExistence type="inferred from homology"/>
<reference evidence="6 7" key="1">
    <citation type="submission" date="2018-03" db="EMBL/GenBank/DDBJ databases">
        <title>Genomic Encyclopedia of Archaeal and Bacterial Type Strains, Phase II (KMG-II): from individual species to whole genera.</title>
        <authorList>
            <person name="Goeker M."/>
        </authorList>
    </citation>
    <scope>NUCLEOTIDE SEQUENCE [LARGE SCALE GENOMIC DNA]</scope>
    <source>
        <strain evidence="6 7">DSM 45312</strain>
    </source>
</reference>
<keyword evidence="2" id="KW-0285">Flavoprotein</keyword>
<dbReference type="InterPro" id="IPR023753">
    <property type="entry name" value="FAD/NAD-binding_dom"/>
</dbReference>
<keyword evidence="4" id="KW-0560">Oxidoreductase</keyword>
<dbReference type="Gene3D" id="3.50.50.100">
    <property type="match status" value="1"/>
</dbReference>
<dbReference type="OrthoDB" id="3248171at2"/>